<name>A0A3L6EZD0_MAIZE</name>
<proteinExistence type="predicted"/>
<comment type="caution">
    <text evidence="1">The sequence shown here is derived from an EMBL/GenBank/DDBJ whole genome shotgun (WGS) entry which is preliminary data.</text>
</comment>
<evidence type="ECO:0000313" key="1">
    <source>
        <dbReference type="EMBL" id="PWZ25973.1"/>
    </source>
</evidence>
<gene>
    <name evidence="1" type="ORF">Zm00014a_005226</name>
</gene>
<feature type="non-terminal residue" evidence="1">
    <location>
        <position position="1"/>
    </location>
</feature>
<protein>
    <submittedName>
        <fullName evidence="1">Uncharacterized protein</fullName>
    </submittedName>
</protein>
<dbReference type="EMBL" id="NCVQ01000005">
    <property type="protein sequence ID" value="PWZ25973.1"/>
    <property type="molecule type" value="Genomic_DNA"/>
</dbReference>
<organism evidence="1">
    <name type="scientific">Zea mays</name>
    <name type="common">Maize</name>
    <dbReference type="NCBI Taxonomy" id="4577"/>
    <lineage>
        <taxon>Eukaryota</taxon>
        <taxon>Viridiplantae</taxon>
        <taxon>Streptophyta</taxon>
        <taxon>Embryophyta</taxon>
        <taxon>Tracheophyta</taxon>
        <taxon>Spermatophyta</taxon>
        <taxon>Magnoliopsida</taxon>
        <taxon>Liliopsida</taxon>
        <taxon>Poales</taxon>
        <taxon>Poaceae</taxon>
        <taxon>PACMAD clade</taxon>
        <taxon>Panicoideae</taxon>
        <taxon>Andropogonodae</taxon>
        <taxon>Andropogoneae</taxon>
        <taxon>Tripsacinae</taxon>
        <taxon>Zea</taxon>
    </lineage>
</organism>
<accession>A0A3L6EZD0</accession>
<dbReference type="Proteomes" id="UP000251960">
    <property type="component" value="Chromosome 4"/>
</dbReference>
<sequence>GLNFSPYNQTPP</sequence>
<reference evidence="1" key="1">
    <citation type="journal article" date="2018" name="Nat. Genet.">
        <title>Extensive intraspecific gene order and gene structural variations between Mo17 and other maize genomes.</title>
        <authorList>
            <person name="Sun S."/>
            <person name="Zhou Y."/>
            <person name="Chen J."/>
            <person name="Shi J."/>
            <person name="Zhao H."/>
            <person name="Zhao H."/>
            <person name="Song W."/>
            <person name="Zhang M."/>
            <person name="Cui Y."/>
            <person name="Dong X."/>
            <person name="Liu H."/>
            <person name="Ma X."/>
            <person name="Jiao Y."/>
            <person name="Wang B."/>
            <person name="Wei X."/>
            <person name="Stein J.C."/>
            <person name="Glaubitz J.C."/>
            <person name="Lu F."/>
            <person name="Yu G."/>
            <person name="Liang C."/>
            <person name="Fengler K."/>
            <person name="Li B."/>
            <person name="Rafalski A."/>
            <person name="Schnable P.S."/>
            <person name="Ware D.H."/>
            <person name="Buckler E.S."/>
            <person name="Lai J."/>
        </authorList>
    </citation>
    <scope>NUCLEOTIDE SEQUENCE [LARGE SCALE GENOMIC DNA]</scope>
    <source>
        <tissue evidence="1">Seedling</tissue>
    </source>
</reference>